<dbReference type="SUPFAM" id="SSF52821">
    <property type="entry name" value="Rhodanese/Cell cycle control phosphatase"/>
    <property type="match status" value="2"/>
</dbReference>
<dbReference type="EMBL" id="CZCU02000153">
    <property type="protein sequence ID" value="VXD22880.1"/>
    <property type="molecule type" value="Genomic_DNA"/>
</dbReference>
<dbReference type="CDD" id="cd01448">
    <property type="entry name" value="TST_Repeat_1"/>
    <property type="match status" value="1"/>
</dbReference>
<feature type="domain" description="Rhodanese" evidence="3">
    <location>
        <begin position="18"/>
        <end position="138"/>
    </location>
</feature>
<protein>
    <submittedName>
        <fullName evidence="4">3-mercaptopyruvate sulfurtransferase</fullName>
        <ecNumber evidence="4">2.8.1.2</ecNumber>
    </submittedName>
</protein>
<dbReference type="OrthoDB" id="9770030at2"/>
<evidence type="ECO:0000313" key="4">
    <source>
        <dbReference type="EMBL" id="VXD22880.1"/>
    </source>
</evidence>
<dbReference type="Gene3D" id="3.40.250.10">
    <property type="entry name" value="Rhodanese-like domain"/>
    <property type="match status" value="2"/>
</dbReference>
<comment type="caution">
    <text evidence="4">The sequence shown here is derived from an EMBL/GenBank/DDBJ whole genome shotgun (WGS) entry which is preliminary data.</text>
</comment>
<evidence type="ECO:0000259" key="3">
    <source>
        <dbReference type="PROSITE" id="PS50206"/>
    </source>
</evidence>
<keyword evidence="1 4" id="KW-0808">Transferase</keyword>
<feature type="domain" description="Rhodanese" evidence="3">
    <location>
        <begin position="168"/>
        <end position="270"/>
    </location>
</feature>
<dbReference type="InterPro" id="IPR001763">
    <property type="entry name" value="Rhodanese-like_dom"/>
</dbReference>
<dbReference type="PROSITE" id="PS50206">
    <property type="entry name" value="RHODANESE_3"/>
    <property type="match status" value="2"/>
</dbReference>
<dbReference type="CDD" id="cd01449">
    <property type="entry name" value="TST_Repeat_2"/>
    <property type="match status" value="1"/>
</dbReference>
<keyword evidence="2" id="KW-0677">Repeat</keyword>
<organism evidence="4 5">
    <name type="scientific">Planktothrix serta PCC 8927</name>
    <dbReference type="NCBI Taxonomy" id="671068"/>
    <lineage>
        <taxon>Bacteria</taxon>
        <taxon>Bacillati</taxon>
        <taxon>Cyanobacteriota</taxon>
        <taxon>Cyanophyceae</taxon>
        <taxon>Oscillatoriophycideae</taxon>
        <taxon>Oscillatoriales</taxon>
        <taxon>Microcoleaceae</taxon>
        <taxon>Planktothrix</taxon>
    </lineage>
</organism>
<dbReference type="InterPro" id="IPR036873">
    <property type="entry name" value="Rhodanese-like_dom_sf"/>
</dbReference>
<name>A0A7Z9BWP1_9CYAN</name>
<dbReference type="RefSeq" id="WP_083625178.1">
    <property type="nucleotide sequence ID" value="NZ_LR734878.1"/>
</dbReference>
<dbReference type="PANTHER" id="PTHR11364">
    <property type="entry name" value="THIOSULFATE SULFERTANSFERASE"/>
    <property type="match status" value="1"/>
</dbReference>
<dbReference type="FunFam" id="3.40.250.10:FF:000035">
    <property type="entry name" value="Thiosulfate sulfurtransferase"/>
    <property type="match status" value="1"/>
</dbReference>
<evidence type="ECO:0000313" key="5">
    <source>
        <dbReference type="Proteomes" id="UP000184550"/>
    </source>
</evidence>
<sequence length="277" mass="31255">MTEAQLIVSPDWLANHLEDPNIVIVDCRFSLANPQLGQQQYQDGHIPGAYYLDLDQDLSSPIQKHGGRHPLPNPEKLAQKLSEIGITSQQTLVVAYDDSRFAFASRLWWLLRYYGHEQVVLLDGGFSQWKNSEYPINSNIPNAKLGQFTPQIRPEMLVNIETVKARKDLPGVVVVDSREPDRYLGKTEPIDPIAGCIPGAVNYPWQQVTEPTGFVKINQQSQRWQEIKDSEEIIVYCGSGVTACVNLFSLELAGIHQAKLYGGSWSDWCSYLIEEQQ</sequence>
<dbReference type="Pfam" id="PF00581">
    <property type="entry name" value="Rhodanese"/>
    <property type="match status" value="2"/>
</dbReference>
<reference evidence="4" key="1">
    <citation type="submission" date="2019-10" db="EMBL/GenBank/DDBJ databases">
        <authorList>
            <consortium name="Genoscope - CEA"/>
            <person name="William W."/>
        </authorList>
    </citation>
    <scope>NUCLEOTIDE SEQUENCE [LARGE SCALE GENOMIC DNA]</scope>
    <source>
        <strain evidence="4">BBR_PRJEB10992</strain>
    </source>
</reference>
<dbReference type="GO" id="GO:0016784">
    <property type="term" value="F:3-mercaptopyruvate sulfurtransferase activity"/>
    <property type="evidence" value="ECO:0007669"/>
    <property type="project" value="UniProtKB-EC"/>
</dbReference>
<accession>A0A7Z9BWP1</accession>
<evidence type="ECO:0000256" key="1">
    <source>
        <dbReference type="ARBA" id="ARBA00022679"/>
    </source>
</evidence>
<dbReference type="SMART" id="SM00450">
    <property type="entry name" value="RHOD"/>
    <property type="match status" value="2"/>
</dbReference>
<gene>
    <name evidence="4" type="primary">sseA</name>
    <name evidence="4" type="ORF">PL8927_760155</name>
</gene>
<dbReference type="PROSITE" id="PS00380">
    <property type="entry name" value="RHODANESE_1"/>
    <property type="match status" value="1"/>
</dbReference>
<evidence type="ECO:0000256" key="2">
    <source>
        <dbReference type="ARBA" id="ARBA00022737"/>
    </source>
</evidence>
<dbReference type="GO" id="GO:0004792">
    <property type="term" value="F:thiosulfate-cyanide sulfurtransferase activity"/>
    <property type="evidence" value="ECO:0007669"/>
    <property type="project" value="InterPro"/>
</dbReference>
<dbReference type="InterPro" id="IPR045078">
    <property type="entry name" value="TST/MPST-like"/>
</dbReference>
<dbReference type="AlphaFoldDB" id="A0A7Z9BWP1"/>
<dbReference type="Proteomes" id="UP000184550">
    <property type="component" value="Unassembled WGS sequence"/>
</dbReference>
<dbReference type="EC" id="2.8.1.2" evidence="4"/>
<proteinExistence type="predicted"/>
<dbReference type="PANTHER" id="PTHR11364:SF27">
    <property type="entry name" value="SULFURTRANSFERASE"/>
    <property type="match status" value="1"/>
</dbReference>
<dbReference type="InterPro" id="IPR001307">
    <property type="entry name" value="Thiosulphate_STrfase_CS"/>
</dbReference>
<keyword evidence="5" id="KW-1185">Reference proteome</keyword>